<dbReference type="GO" id="GO:0002100">
    <property type="term" value="P:tRNA wobble adenosine to inosine editing"/>
    <property type="evidence" value="ECO:0007669"/>
    <property type="project" value="TreeGrafter"/>
</dbReference>
<keyword evidence="4" id="KW-1185">Reference proteome</keyword>
<dbReference type="SUPFAM" id="SSF53927">
    <property type="entry name" value="Cytidine deaminase-like"/>
    <property type="match status" value="1"/>
</dbReference>
<evidence type="ECO:0000313" key="3">
    <source>
        <dbReference type="EMBL" id="OAC98551.1"/>
    </source>
</evidence>
<dbReference type="OrthoDB" id="408702at2759"/>
<dbReference type="STRING" id="747725.A0A168HA59"/>
<evidence type="ECO:0000256" key="1">
    <source>
        <dbReference type="SAM" id="SignalP"/>
    </source>
</evidence>
<dbReference type="GO" id="GO:0052717">
    <property type="term" value="F:tRNA-specific adenosine-34 deaminase activity"/>
    <property type="evidence" value="ECO:0007669"/>
    <property type="project" value="TreeGrafter"/>
</dbReference>
<accession>A0A168HA59</accession>
<organism evidence="3 4">
    <name type="scientific">Mucor lusitanicus CBS 277.49</name>
    <dbReference type="NCBI Taxonomy" id="747725"/>
    <lineage>
        <taxon>Eukaryota</taxon>
        <taxon>Fungi</taxon>
        <taxon>Fungi incertae sedis</taxon>
        <taxon>Mucoromycota</taxon>
        <taxon>Mucoromycotina</taxon>
        <taxon>Mucoromycetes</taxon>
        <taxon>Mucorales</taxon>
        <taxon>Mucorineae</taxon>
        <taxon>Mucoraceae</taxon>
        <taxon>Mucor</taxon>
    </lineage>
</organism>
<dbReference type="Gene3D" id="3.40.140.10">
    <property type="entry name" value="Cytidine Deaminase, domain 2"/>
    <property type="match status" value="1"/>
</dbReference>
<sequence length="239" mass="26456">MKFSLKQSIILVLGVATASGVSANNTCQQLSDQKAIDECYMKIALDYALIHNPGFPFGALIVDHTKNDISCYGANSNKKNKLLHGETAAFWNCTELYPSPTNDDMFNPGLDWSQQTLYTTGEPCPMCASQSIYRGVARVVWGTSIPDINKSGRQQLMISMHDVVASAKIGANLPNPEVPILEGGVLKDECDHAFWCAFEVFRDDAYYAAMTKDGLEQYIEDRNARFKCKTVPGKDHDEL</sequence>
<feature type="signal peptide" evidence="1">
    <location>
        <begin position="1"/>
        <end position="23"/>
    </location>
</feature>
<dbReference type="Pfam" id="PF00383">
    <property type="entry name" value="dCMP_cyt_deam_1"/>
    <property type="match status" value="1"/>
</dbReference>
<reference evidence="3 4" key="1">
    <citation type="submission" date="2015-06" db="EMBL/GenBank/DDBJ databases">
        <title>Expansion of signal transduction pathways in fungi by whole-genome duplication.</title>
        <authorList>
            <consortium name="DOE Joint Genome Institute"/>
            <person name="Corrochano L.M."/>
            <person name="Kuo A."/>
            <person name="Marcet-Houben M."/>
            <person name="Polaino S."/>
            <person name="Salamov A."/>
            <person name="Villalobos J.M."/>
            <person name="Alvarez M.I."/>
            <person name="Avalos J."/>
            <person name="Benito E.P."/>
            <person name="Benoit I."/>
            <person name="Burger G."/>
            <person name="Camino L.P."/>
            <person name="Canovas D."/>
            <person name="Cerda-Olmedo E."/>
            <person name="Cheng J.-F."/>
            <person name="Dominguez A."/>
            <person name="Elias M."/>
            <person name="Eslava A.P."/>
            <person name="Glaser F."/>
            <person name="Grimwood J."/>
            <person name="Gutierrez G."/>
            <person name="Heitman J."/>
            <person name="Henrissat B."/>
            <person name="Iturriaga E.A."/>
            <person name="Lang B.F."/>
            <person name="Lavin J.L."/>
            <person name="Lee S."/>
            <person name="Li W."/>
            <person name="Lindquist E."/>
            <person name="Lopez-Garcia S."/>
            <person name="Luque E.M."/>
            <person name="Marcos A.T."/>
            <person name="Martin J."/>
            <person name="Mccluskey K."/>
            <person name="Medina H.R."/>
            <person name="Miralles-Duran A."/>
            <person name="Miyazaki A."/>
            <person name="Munoz-Torres E."/>
            <person name="Oguiza J.A."/>
            <person name="Ohm R."/>
            <person name="Olmedo M."/>
            <person name="Orejas M."/>
            <person name="Ortiz-Castellanos L."/>
            <person name="Pisabarro A.G."/>
            <person name="Rodriguez-Romero J."/>
            <person name="Ruiz-Herrera J."/>
            <person name="Ruiz-Vazquez R."/>
            <person name="Sanz C."/>
            <person name="Schackwitz W."/>
            <person name="Schmutz J."/>
            <person name="Shahriari M."/>
            <person name="Shelest E."/>
            <person name="Silva-Franco F."/>
            <person name="Soanes D."/>
            <person name="Syed K."/>
            <person name="Tagua V.G."/>
            <person name="Talbot N.J."/>
            <person name="Thon M."/>
            <person name="De Vries R.P."/>
            <person name="Wiebenga A."/>
            <person name="Yadav J.S."/>
            <person name="Braun E.L."/>
            <person name="Baker S."/>
            <person name="Garre V."/>
            <person name="Horwitz B."/>
            <person name="Torres-Martinez S."/>
            <person name="Idnurm A."/>
            <person name="Herrera-Estrella A."/>
            <person name="Gabaldon T."/>
            <person name="Grigoriev I.V."/>
        </authorList>
    </citation>
    <scope>NUCLEOTIDE SEQUENCE [LARGE SCALE GENOMIC DNA]</scope>
    <source>
        <strain evidence="3 4">CBS 277.49</strain>
    </source>
</reference>
<dbReference type="VEuPathDB" id="FungiDB:MUCCIDRAFT_167627"/>
<protein>
    <recommendedName>
        <fullName evidence="2">CMP/dCMP-type deaminase domain-containing protein</fullName>
    </recommendedName>
</protein>
<dbReference type="InterPro" id="IPR016193">
    <property type="entry name" value="Cytidine_deaminase-like"/>
</dbReference>
<dbReference type="AlphaFoldDB" id="A0A168HA59"/>
<dbReference type="PROSITE" id="PS51747">
    <property type="entry name" value="CYT_DCMP_DEAMINASES_2"/>
    <property type="match status" value="1"/>
</dbReference>
<comment type="caution">
    <text evidence="3">The sequence shown here is derived from an EMBL/GenBank/DDBJ whole genome shotgun (WGS) entry which is preliminary data.</text>
</comment>
<feature type="domain" description="CMP/dCMP-type deaminase" evidence="2">
    <location>
        <begin position="35"/>
        <end position="156"/>
    </location>
</feature>
<keyword evidence="1" id="KW-0732">Signal</keyword>
<dbReference type="PANTHER" id="PTHR11079">
    <property type="entry name" value="CYTOSINE DEAMINASE FAMILY MEMBER"/>
    <property type="match status" value="1"/>
</dbReference>
<evidence type="ECO:0000259" key="2">
    <source>
        <dbReference type="PROSITE" id="PS51747"/>
    </source>
</evidence>
<name>A0A168HA59_MUCCL</name>
<feature type="chain" id="PRO_5007897524" description="CMP/dCMP-type deaminase domain-containing protein" evidence="1">
    <location>
        <begin position="24"/>
        <end position="239"/>
    </location>
</feature>
<gene>
    <name evidence="3" type="ORF">MUCCIDRAFT_167627</name>
</gene>
<proteinExistence type="predicted"/>
<dbReference type="Proteomes" id="UP000077051">
    <property type="component" value="Unassembled WGS sequence"/>
</dbReference>
<dbReference type="PANTHER" id="PTHR11079:SF203">
    <property type="entry name" value="CMP_DCMP-TYPE DEAMINASE DOMAIN-CONTAINING PROTEIN"/>
    <property type="match status" value="1"/>
</dbReference>
<evidence type="ECO:0000313" key="4">
    <source>
        <dbReference type="Proteomes" id="UP000077051"/>
    </source>
</evidence>
<dbReference type="EMBL" id="AMYB01000010">
    <property type="protein sequence ID" value="OAC98551.1"/>
    <property type="molecule type" value="Genomic_DNA"/>
</dbReference>
<dbReference type="InterPro" id="IPR002125">
    <property type="entry name" value="CMP_dCMP_dom"/>
</dbReference>